<dbReference type="AlphaFoldDB" id="A2EA43"/>
<dbReference type="VEuPathDB" id="TrichDB:TVAGG3_0980840"/>
<evidence type="ECO:0000313" key="3">
    <source>
        <dbReference type="Proteomes" id="UP000001542"/>
    </source>
</evidence>
<reference evidence="2" key="1">
    <citation type="submission" date="2006-10" db="EMBL/GenBank/DDBJ databases">
        <authorList>
            <person name="Amadeo P."/>
            <person name="Zhao Q."/>
            <person name="Wortman J."/>
            <person name="Fraser-Liggett C."/>
            <person name="Carlton J."/>
        </authorList>
    </citation>
    <scope>NUCLEOTIDE SEQUENCE</scope>
    <source>
        <strain evidence="2">G3</strain>
    </source>
</reference>
<keyword evidence="3" id="KW-1185">Reference proteome</keyword>
<dbReference type="RefSeq" id="XP_001322712.1">
    <property type="nucleotide sequence ID" value="XM_001322677.1"/>
</dbReference>
<dbReference type="VEuPathDB" id="TrichDB:TVAG_484000"/>
<dbReference type="SMR" id="A2EA43"/>
<sequence length="349" mass="39904">MEEEISIAIKQKSISSLENKLQLLRTALNGINARNTELQSMPPLQRLDLTLNQPNILNNTHLIEENFRANTRYQKAKQQLSNMQKANEQLDIRIQKAQQLLNQERGEAKLRNVALLSPTAAKLLSKNGDLNKIPQQNQMVRQAIEVTHLTEQINAIEQLKNGAQPKPLGVLSINFDQLIQQENSKLQRLIAEKDEASNKFVRSIEFYLEKSNKFEDAQQSHAMYAQSFKKFQKSYNTATDNIESLPFHALLNILKNESTKSTVNNLNDVIDSLHKECKVIEYRLEKMGVDDQESSELKHKIKVQLLYLSHITAIAEKALCKMSARKPPLDPLETLQIDISEMEQLVVDK</sequence>
<dbReference type="EMBL" id="DS113337">
    <property type="protein sequence ID" value="EAY10489.1"/>
    <property type="molecule type" value="Genomic_DNA"/>
</dbReference>
<proteinExistence type="predicted"/>
<dbReference type="InParanoid" id="A2EA43"/>
<dbReference type="OrthoDB" id="10606211at2759"/>
<name>A2EA43_TRIV3</name>
<reference evidence="2" key="2">
    <citation type="journal article" date="2007" name="Science">
        <title>Draft genome sequence of the sexually transmitted pathogen Trichomonas vaginalis.</title>
        <authorList>
            <person name="Carlton J.M."/>
            <person name="Hirt R.P."/>
            <person name="Silva J.C."/>
            <person name="Delcher A.L."/>
            <person name="Schatz M."/>
            <person name="Zhao Q."/>
            <person name="Wortman J.R."/>
            <person name="Bidwell S.L."/>
            <person name="Alsmark U.C.M."/>
            <person name="Besteiro S."/>
            <person name="Sicheritz-Ponten T."/>
            <person name="Noel C.J."/>
            <person name="Dacks J.B."/>
            <person name="Foster P.G."/>
            <person name="Simillion C."/>
            <person name="Van de Peer Y."/>
            <person name="Miranda-Saavedra D."/>
            <person name="Barton G.J."/>
            <person name="Westrop G.D."/>
            <person name="Mueller S."/>
            <person name="Dessi D."/>
            <person name="Fiori P.L."/>
            <person name="Ren Q."/>
            <person name="Paulsen I."/>
            <person name="Zhang H."/>
            <person name="Bastida-Corcuera F.D."/>
            <person name="Simoes-Barbosa A."/>
            <person name="Brown M.T."/>
            <person name="Hayes R.D."/>
            <person name="Mukherjee M."/>
            <person name="Okumura C.Y."/>
            <person name="Schneider R."/>
            <person name="Smith A.J."/>
            <person name="Vanacova S."/>
            <person name="Villalvazo M."/>
            <person name="Haas B.J."/>
            <person name="Pertea M."/>
            <person name="Feldblyum T.V."/>
            <person name="Utterback T.R."/>
            <person name="Shu C.L."/>
            <person name="Osoegawa K."/>
            <person name="de Jong P.J."/>
            <person name="Hrdy I."/>
            <person name="Horvathova L."/>
            <person name="Zubacova Z."/>
            <person name="Dolezal P."/>
            <person name="Malik S.B."/>
            <person name="Logsdon J.M. Jr."/>
            <person name="Henze K."/>
            <person name="Gupta A."/>
            <person name="Wang C.C."/>
            <person name="Dunne R.L."/>
            <person name="Upcroft J.A."/>
            <person name="Upcroft P."/>
            <person name="White O."/>
            <person name="Salzberg S.L."/>
            <person name="Tang P."/>
            <person name="Chiu C.-H."/>
            <person name="Lee Y.-S."/>
            <person name="Embley T.M."/>
            <person name="Coombs G.H."/>
            <person name="Mottram J.C."/>
            <person name="Tachezy J."/>
            <person name="Fraser-Liggett C.M."/>
            <person name="Johnson P.J."/>
        </authorList>
    </citation>
    <scope>NUCLEOTIDE SEQUENCE [LARGE SCALE GENOMIC DNA]</scope>
    <source>
        <strain evidence="2">G3</strain>
    </source>
</reference>
<evidence type="ECO:0000256" key="1">
    <source>
        <dbReference type="SAM" id="Coils"/>
    </source>
</evidence>
<dbReference type="Proteomes" id="UP000001542">
    <property type="component" value="Unassembled WGS sequence"/>
</dbReference>
<evidence type="ECO:0000313" key="2">
    <source>
        <dbReference type="EMBL" id="EAY10489.1"/>
    </source>
</evidence>
<accession>A2EA43</accession>
<feature type="coiled-coil region" evidence="1">
    <location>
        <begin position="66"/>
        <end position="107"/>
    </location>
</feature>
<protein>
    <submittedName>
        <fullName evidence="2">Uncharacterized protein</fullName>
    </submittedName>
</protein>
<dbReference type="KEGG" id="tva:4768423"/>
<keyword evidence="1" id="KW-0175">Coiled coil</keyword>
<gene>
    <name evidence="2" type="ORF">TVAG_484000</name>
</gene>
<organism evidence="2 3">
    <name type="scientific">Trichomonas vaginalis (strain ATCC PRA-98 / G3)</name>
    <dbReference type="NCBI Taxonomy" id="412133"/>
    <lineage>
        <taxon>Eukaryota</taxon>
        <taxon>Metamonada</taxon>
        <taxon>Parabasalia</taxon>
        <taxon>Trichomonadida</taxon>
        <taxon>Trichomonadidae</taxon>
        <taxon>Trichomonas</taxon>
    </lineage>
</organism>